<dbReference type="EMBL" id="BNAP01000004">
    <property type="protein sequence ID" value="GHG87796.1"/>
    <property type="molecule type" value="Genomic_DNA"/>
</dbReference>
<dbReference type="InterPro" id="IPR037523">
    <property type="entry name" value="VOC_core"/>
</dbReference>
<dbReference type="AlphaFoldDB" id="A0A8J3MCR1"/>
<evidence type="ECO:0000313" key="2">
    <source>
        <dbReference type="EMBL" id="GHG87796.1"/>
    </source>
</evidence>
<feature type="domain" description="VOC" evidence="1">
    <location>
        <begin position="11"/>
        <end position="136"/>
    </location>
</feature>
<proteinExistence type="predicted"/>
<sequence length="142" mass="15296">MSLPPAPVPGALLEAALYARDLDAAEGFYGDLLGLTKIIRHDNRHVFYRLGAGVLLIFNPEETVKPPHPGALPVPPHGAQGAGHVCFAMEREDIAALRPRLATAGVAVEAEFDWPNGAHSLYIRDPAGNSVEFAEPRLWQAD</sequence>
<dbReference type="PROSITE" id="PS51819">
    <property type="entry name" value="VOC"/>
    <property type="match status" value="1"/>
</dbReference>
<dbReference type="SUPFAM" id="SSF54593">
    <property type="entry name" value="Glyoxalase/Bleomycin resistance protein/Dihydroxybiphenyl dioxygenase"/>
    <property type="match status" value="1"/>
</dbReference>
<dbReference type="Pfam" id="PF00903">
    <property type="entry name" value="Glyoxalase"/>
    <property type="match status" value="1"/>
</dbReference>
<keyword evidence="3" id="KW-1185">Reference proteome</keyword>
<gene>
    <name evidence="2" type="ORF">GCM10010961_16570</name>
</gene>
<reference evidence="2" key="1">
    <citation type="journal article" date="2014" name="Int. J. Syst. Evol. Microbiol.">
        <title>Complete genome sequence of Corynebacterium casei LMG S-19264T (=DSM 44701T), isolated from a smear-ripened cheese.</title>
        <authorList>
            <consortium name="US DOE Joint Genome Institute (JGI-PGF)"/>
            <person name="Walter F."/>
            <person name="Albersmeier A."/>
            <person name="Kalinowski J."/>
            <person name="Ruckert C."/>
        </authorList>
    </citation>
    <scope>NUCLEOTIDE SEQUENCE</scope>
    <source>
        <strain evidence="2">CGMCC 1.7081</strain>
    </source>
</reference>
<protein>
    <submittedName>
        <fullName evidence="2">Bleomycin resistance protein</fullName>
    </submittedName>
</protein>
<name>A0A8J3MCR1_9RHOB</name>
<dbReference type="RefSeq" id="WP_028093134.1">
    <property type="nucleotide sequence ID" value="NZ_BNAP01000004.1"/>
</dbReference>
<dbReference type="InterPro" id="IPR004360">
    <property type="entry name" value="Glyas_Fos-R_dOase_dom"/>
</dbReference>
<evidence type="ECO:0000259" key="1">
    <source>
        <dbReference type="PROSITE" id="PS51819"/>
    </source>
</evidence>
<dbReference type="InterPro" id="IPR029068">
    <property type="entry name" value="Glyas_Bleomycin-R_OHBP_Dase"/>
</dbReference>
<dbReference type="Gene3D" id="3.10.180.10">
    <property type="entry name" value="2,3-Dihydroxybiphenyl 1,2-Dioxygenase, domain 1"/>
    <property type="match status" value="1"/>
</dbReference>
<accession>A0A8J3MCR1</accession>
<reference evidence="2" key="2">
    <citation type="submission" date="2020-09" db="EMBL/GenBank/DDBJ databases">
        <authorList>
            <person name="Sun Q."/>
            <person name="Zhou Y."/>
        </authorList>
    </citation>
    <scope>NUCLEOTIDE SEQUENCE</scope>
    <source>
        <strain evidence="2">CGMCC 1.7081</strain>
    </source>
</reference>
<comment type="caution">
    <text evidence="2">The sequence shown here is derived from an EMBL/GenBank/DDBJ whole genome shotgun (WGS) entry which is preliminary data.</text>
</comment>
<evidence type="ECO:0000313" key="3">
    <source>
        <dbReference type="Proteomes" id="UP000611500"/>
    </source>
</evidence>
<organism evidence="2 3">
    <name type="scientific">Pseudodonghicola xiamenensis</name>
    <dbReference type="NCBI Taxonomy" id="337702"/>
    <lineage>
        <taxon>Bacteria</taxon>
        <taxon>Pseudomonadati</taxon>
        <taxon>Pseudomonadota</taxon>
        <taxon>Alphaproteobacteria</taxon>
        <taxon>Rhodobacterales</taxon>
        <taxon>Paracoccaceae</taxon>
        <taxon>Pseudodonghicola</taxon>
    </lineage>
</organism>
<dbReference type="Proteomes" id="UP000611500">
    <property type="component" value="Unassembled WGS sequence"/>
</dbReference>